<dbReference type="OrthoDB" id="9804753at2"/>
<keyword evidence="13 17" id="KW-0560">Oxidoreductase</keyword>
<dbReference type="GO" id="GO:0071949">
    <property type="term" value="F:FAD binding"/>
    <property type="evidence" value="ECO:0007669"/>
    <property type="project" value="InterPro"/>
</dbReference>
<evidence type="ECO:0000313" key="20">
    <source>
        <dbReference type="Proteomes" id="UP000310263"/>
    </source>
</evidence>
<comment type="cofactor">
    <cofactor evidence="1 17">
        <name>FAD</name>
        <dbReference type="ChEBI" id="CHEBI:57692"/>
    </cofactor>
</comment>
<evidence type="ECO:0000256" key="14">
    <source>
        <dbReference type="ARBA" id="ARBA00023306"/>
    </source>
</evidence>
<keyword evidence="9 17" id="KW-0274">FAD</keyword>
<evidence type="ECO:0000256" key="13">
    <source>
        <dbReference type="ARBA" id="ARBA00023002"/>
    </source>
</evidence>
<evidence type="ECO:0000259" key="18">
    <source>
        <dbReference type="PROSITE" id="PS51387"/>
    </source>
</evidence>
<dbReference type="PROSITE" id="PS51387">
    <property type="entry name" value="FAD_PCMH"/>
    <property type="match status" value="1"/>
</dbReference>
<evidence type="ECO:0000256" key="11">
    <source>
        <dbReference type="ARBA" id="ARBA00022960"/>
    </source>
</evidence>
<comment type="subcellular location">
    <subcellularLocation>
        <location evidence="3 17">Cytoplasm</location>
    </subcellularLocation>
</comment>
<dbReference type="EMBL" id="SRYE01000005">
    <property type="protein sequence ID" value="TGY61411.1"/>
    <property type="molecule type" value="Genomic_DNA"/>
</dbReference>
<evidence type="ECO:0000256" key="9">
    <source>
        <dbReference type="ARBA" id="ARBA00022827"/>
    </source>
</evidence>
<comment type="similarity">
    <text evidence="5 17">Belongs to the MurB family.</text>
</comment>
<dbReference type="Gene3D" id="3.30.465.10">
    <property type="match status" value="1"/>
</dbReference>
<dbReference type="GO" id="GO:0051301">
    <property type="term" value="P:cell division"/>
    <property type="evidence" value="ECO:0007669"/>
    <property type="project" value="UniProtKB-KW"/>
</dbReference>
<evidence type="ECO:0000256" key="17">
    <source>
        <dbReference type="HAMAP-Rule" id="MF_00037"/>
    </source>
</evidence>
<dbReference type="NCBIfam" id="TIGR00179">
    <property type="entry name" value="murB"/>
    <property type="match status" value="1"/>
</dbReference>
<keyword evidence="7 17" id="KW-0132">Cell division</keyword>
<dbReference type="InterPro" id="IPR016169">
    <property type="entry name" value="FAD-bd_PCMH_sub2"/>
</dbReference>
<sequence>MSLFNAYMALSGAYDAEIIKDERLSRRTSLRVGGPAALVAKVHSYPSLARVLTTLQEESVPWVVLGKGTNIIAADGGYDGCVLLLGREFSRIAVDEEASVMHVGAGALTAQAVNVALQCELSGIEMLAGIPGTLGGAVSQNAGSRHQWIGSCVRGVVCHVPGQGLCRLDGHDIEWGYRTSSIPATSILLEVELALDPSTKAQVSERIDRRLYRRKMQQPMGVATCGGIFCDTAHDSAANLIGRAGLKGKRFGAALISEAYPNHIVNEGGASAQDVLRLIDEMQTQVKEGSGVTLRPQVKFLGFSS</sequence>
<dbReference type="EC" id="1.3.1.98" evidence="17"/>
<dbReference type="Proteomes" id="UP000310263">
    <property type="component" value="Unassembled WGS sequence"/>
</dbReference>
<organism evidence="19 20">
    <name type="scientific">Muricaecibacterium torontonense</name>
    <dbReference type="NCBI Taxonomy" id="3032871"/>
    <lineage>
        <taxon>Bacteria</taxon>
        <taxon>Bacillati</taxon>
        <taxon>Actinomycetota</taxon>
        <taxon>Coriobacteriia</taxon>
        <taxon>Coriobacteriales</taxon>
        <taxon>Atopobiaceae</taxon>
        <taxon>Muricaecibacterium</taxon>
    </lineage>
</organism>
<proteinExistence type="inferred from homology"/>
<feature type="active site" evidence="17">
    <location>
        <position position="178"/>
    </location>
</feature>
<comment type="pathway">
    <text evidence="4 17">Cell wall biogenesis; peptidoglycan biosynthesis.</text>
</comment>
<keyword evidence="10 17" id="KW-0521">NADP</keyword>
<comment type="function">
    <text evidence="2 17">Cell wall formation.</text>
</comment>
<evidence type="ECO:0000256" key="4">
    <source>
        <dbReference type="ARBA" id="ARBA00004752"/>
    </source>
</evidence>
<dbReference type="InterPro" id="IPR036635">
    <property type="entry name" value="MurB_C_sf"/>
</dbReference>
<dbReference type="HAMAP" id="MF_00037">
    <property type="entry name" value="MurB"/>
    <property type="match status" value="1"/>
</dbReference>
<keyword evidence="14 17" id="KW-0131">Cell cycle</keyword>
<keyword evidence="20" id="KW-1185">Reference proteome</keyword>
<comment type="caution">
    <text evidence="17">Lacks conserved residue(s) required for the propagation of feature annotation.</text>
</comment>
<evidence type="ECO:0000256" key="8">
    <source>
        <dbReference type="ARBA" id="ARBA00022630"/>
    </source>
</evidence>
<dbReference type="InterPro" id="IPR003170">
    <property type="entry name" value="MurB"/>
</dbReference>
<keyword evidence="8 17" id="KW-0285">Flavoprotein</keyword>
<dbReference type="Pfam" id="PF01565">
    <property type="entry name" value="FAD_binding_4"/>
    <property type="match status" value="1"/>
</dbReference>
<comment type="catalytic activity">
    <reaction evidence="16 17">
        <text>UDP-N-acetyl-alpha-D-muramate + NADP(+) = UDP-N-acetyl-3-O-(1-carboxyvinyl)-alpha-D-glucosamine + NADPH + H(+)</text>
        <dbReference type="Rhea" id="RHEA:12248"/>
        <dbReference type="ChEBI" id="CHEBI:15378"/>
        <dbReference type="ChEBI" id="CHEBI:57783"/>
        <dbReference type="ChEBI" id="CHEBI:58349"/>
        <dbReference type="ChEBI" id="CHEBI:68483"/>
        <dbReference type="ChEBI" id="CHEBI:70757"/>
        <dbReference type="EC" id="1.3.1.98"/>
    </reaction>
</comment>
<feature type="domain" description="FAD-binding PCMH-type" evidence="18">
    <location>
        <begin position="31"/>
        <end position="198"/>
    </location>
</feature>
<evidence type="ECO:0000256" key="16">
    <source>
        <dbReference type="ARBA" id="ARBA00048914"/>
    </source>
</evidence>
<dbReference type="Pfam" id="PF02873">
    <property type="entry name" value="MurB_C"/>
    <property type="match status" value="1"/>
</dbReference>
<dbReference type="InterPro" id="IPR016166">
    <property type="entry name" value="FAD-bd_PCMH"/>
</dbReference>
<evidence type="ECO:0000256" key="5">
    <source>
        <dbReference type="ARBA" id="ARBA00010485"/>
    </source>
</evidence>
<dbReference type="GO" id="GO:0009252">
    <property type="term" value="P:peptidoglycan biosynthetic process"/>
    <property type="evidence" value="ECO:0007669"/>
    <property type="project" value="UniProtKB-UniRule"/>
</dbReference>
<dbReference type="AlphaFoldDB" id="A0A4S2F2T8"/>
<dbReference type="PANTHER" id="PTHR21071:SF4">
    <property type="entry name" value="UDP-N-ACETYLENOLPYRUVOYLGLUCOSAMINE REDUCTASE"/>
    <property type="match status" value="1"/>
</dbReference>
<dbReference type="InterPro" id="IPR016167">
    <property type="entry name" value="FAD-bd_PCMH_sub1"/>
</dbReference>
<reference evidence="19 20" key="1">
    <citation type="submission" date="2019-04" db="EMBL/GenBank/DDBJ databases">
        <title>Microbes associate with the intestines of laboratory mice.</title>
        <authorList>
            <person name="Navarre W."/>
            <person name="Wong E."/>
            <person name="Huang K."/>
            <person name="Tropini C."/>
            <person name="Ng K."/>
            <person name="Yu B."/>
        </authorList>
    </citation>
    <scope>NUCLEOTIDE SEQUENCE [LARGE SCALE GENOMIC DNA]</scope>
    <source>
        <strain evidence="19 20">NM07_P-09</strain>
    </source>
</reference>
<dbReference type="Gene3D" id="3.90.78.10">
    <property type="entry name" value="UDP-N-acetylenolpyruvoylglucosamine reductase, C-terminal domain"/>
    <property type="match status" value="1"/>
</dbReference>
<evidence type="ECO:0000256" key="12">
    <source>
        <dbReference type="ARBA" id="ARBA00022984"/>
    </source>
</evidence>
<keyword evidence="15 17" id="KW-0961">Cell wall biogenesis/degradation</keyword>
<dbReference type="GO" id="GO:0008360">
    <property type="term" value="P:regulation of cell shape"/>
    <property type="evidence" value="ECO:0007669"/>
    <property type="project" value="UniProtKB-KW"/>
</dbReference>
<evidence type="ECO:0000256" key="15">
    <source>
        <dbReference type="ARBA" id="ARBA00023316"/>
    </source>
</evidence>
<dbReference type="UniPathway" id="UPA00219"/>
<evidence type="ECO:0000256" key="2">
    <source>
        <dbReference type="ARBA" id="ARBA00003921"/>
    </source>
</evidence>
<evidence type="ECO:0000313" key="19">
    <source>
        <dbReference type="EMBL" id="TGY61411.1"/>
    </source>
</evidence>
<evidence type="ECO:0000256" key="3">
    <source>
        <dbReference type="ARBA" id="ARBA00004496"/>
    </source>
</evidence>
<evidence type="ECO:0000256" key="6">
    <source>
        <dbReference type="ARBA" id="ARBA00022490"/>
    </source>
</evidence>
<dbReference type="GO" id="GO:0071555">
    <property type="term" value="P:cell wall organization"/>
    <property type="evidence" value="ECO:0007669"/>
    <property type="project" value="UniProtKB-KW"/>
</dbReference>
<keyword evidence="12 17" id="KW-0573">Peptidoglycan synthesis</keyword>
<dbReference type="GO" id="GO:0005829">
    <property type="term" value="C:cytosol"/>
    <property type="evidence" value="ECO:0007669"/>
    <property type="project" value="TreeGrafter"/>
</dbReference>
<comment type="caution">
    <text evidence="19">The sequence shown here is derived from an EMBL/GenBank/DDBJ whole genome shotgun (WGS) entry which is preliminary data.</text>
</comment>
<keyword evidence="11 17" id="KW-0133">Cell shape</keyword>
<dbReference type="SUPFAM" id="SSF56194">
    <property type="entry name" value="Uridine diphospho-N-Acetylenolpyruvylglucosamine reductase, MurB, C-terminal domain"/>
    <property type="match status" value="1"/>
</dbReference>
<name>A0A4S2F2T8_9ACTN</name>
<gene>
    <name evidence="17 19" type="primary">murB</name>
    <name evidence="19" type="ORF">E5334_08360</name>
</gene>
<dbReference type="InterPro" id="IPR036318">
    <property type="entry name" value="FAD-bd_PCMH-like_sf"/>
</dbReference>
<dbReference type="InterPro" id="IPR011601">
    <property type="entry name" value="MurB_C"/>
</dbReference>
<evidence type="ECO:0000256" key="1">
    <source>
        <dbReference type="ARBA" id="ARBA00001974"/>
    </source>
</evidence>
<dbReference type="RefSeq" id="WP_136013133.1">
    <property type="nucleotide sequence ID" value="NZ_SRYE01000005.1"/>
</dbReference>
<protein>
    <recommendedName>
        <fullName evidence="17">UDP-N-acetylenolpyruvoylglucosamine reductase</fullName>
        <ecNumber evidence="17">1.3.1.98</ecNumber>
    </recommendedName>
    <alternativeName>
        <fullName evidence="17">UDP-N-acetylmuramate dehydrogenase</fullName>
    </alternativeName>
</protein>
<evidence type="ECO:0000256" key="10">
    <source>
        <dbReference type="ARBA" id="ARBA00022857"/>
    </source>
</evidence>
<keyword evidence="6 17" id="KW-0963">Cytoplasm</keyword>
<dbReference type="Gene3D" id="3.30.43.10">
    <property type="entry name" value="Uridine Diphospho-n-acetylenolpyruvylglucosamine Reductase, domain 2"/>
    <property type="match status" value="1"/>
</dbReference>
<evidence type="ECO:0000256" key="7">
    <source>
        <dbReference type="ARBA" id="ARBA00022618"/>
    </source>
</evidence>
<dbReference type="InterPro" id="IPR006094">
    <property type="entry name" value="Oxid_FAD_bind_N"/>
</dbReference>
<dbReference type="GO" id="GO:0008762">
    <property type="term" value="F:UDP-N-acetylmuramate dehydrogenase activity"/>
    <property type="evidence" value="ECO:0007669"/>
    <property type="project" value="UniProtKB-UniRule"/>
</dbReference>
<accession>A0A4S2F2T8</accession>
<dbReference type="SUPFAM" id="SSF56176">
    <property type="entry name" value="FAD-binding/transporter-associated domain-like"/>
    <property type="match status" value="1"/>
</dbReference>
<dbReference type="PANTHER" id="PTHR21071">
    <property type="entry name" value="UDP-N-ACETYLENOLPYRUVOYLGLUCOSAMINE REDUCTASE"/>
    <property type="match status" value="1"/>
</dbReference>